<dbReference type="InterPro" id="IPR013766">
    <property type="entry name" value="Thioredoxin_domain"/>
</dbReference>
<feature type="binding site" evidence="3">
    <location>
        <position position="82"/>
    </location>
    <ligand>
        <name>Cu cation</name>
        <dbReference type="ChEBI" id="CHEBI:23378"/>
    </ligand>
</feature>
<dbReference type="PANTHER" id="PTHR12151">
    <property type="entry name" value="ELECTRON TRANSPORT PROTIN SCO1/SENC FAMILY MEMBER"/>
    <property type="match status" value="1"/>
</dbReference>
<comment type="similarity">
    <text evidence="1">Belongs to the SCO1/2 family.</text>
</comment>
<organism evidence="7 8">
    <name type="scientific">Pleionea litopenaei</name>
    <dbReference type="NCBI Taxonomy" id="3070815"/>
    <lineage>
        <taxon>Bacteria</taxon>
        <taxon>Pseudomonadati</taxon>
        <taxon>Pseudomonadota</taxon>
        <taxon>Gammaproteobacteria</taxon>
        <taxon>Oceanospirillales</taxon>
        <taxon>Pleioneaceae</taxon>
        <taxon>Pleionea</taxon>
    </lineage>
</organism>
<evidence type="ECO:0000256" key="5">
    <source>
        <dbReference type="SAM" id="Phobius"/>
    </source>
</evidence>
<evidence type="ECO:0000313" key="7">
    <source>
        <dbReference type="EMBL" id="WMS86326.1"/>
    </source>
</evidence>
<dbReference type="Gene3D" id="3.40.30.10">
    <property type="entry name" value="Glutaredoxin"/>
    <property type="match status" value="1"/>
</dbReference>
<dbReference type="RefSeq" id="WP_309201478.1">
    <property type="nucleotide sequence ID" value="NZ_CP133548.1"/>
</dbReference>
<keyword evidence="3" id="KW-0479">Metal-binding</keyword>
<feature type="binding site" evidence="3">
    <location>
        <position position="166"/>
    </location>
    <ligand>
        <name>Cu cation</name>
        <dbReference type="ChEBI" id="CHEBI:23378"/>
    </ligand>
</feature>
<keyword evidence="5" id="KW-0472">Membrane</keyword>
<feature type="binding site" evidence="3">
    <location>
        <position position="78"/>
    </location>
    <ligand>
        <name>Cu cation</name>
        <dbReference type="ChEBI" id="CHEBI:23378"/>
    </ligand>
</feature>
<proteinExistence type="inferred from homology"/>
<dbReference type="Proteomes" id="UP001239782">
    <property type="component" value="Chromosome"/>
</dbReference>
<dbReference type="EMBL" id="CP133548">
    <property type="protein sequence ID" value="WMS86326.1"/>
    <property type="molecule type" value="Genomic_DNA"/>
</dbReference>
<name>A0AA51RRM3_9GAMM</name>
<protein>
    <submittedName>
        <fullName evidence="7">SCO family protein</fullName>
    </submittedName>
</protein>
<dbReference type="GO" id="GO:0046872">
    <property type="term" value="F:metal ion binding"/>
    <property type="evidence" value="ECO:0007669"/>
    <property type="project" value="UniProtKB-KW"/>
</dbReference>
<keyword evidence="4" id="KW-1015">Disulfide bond</keyword>
<sequence length="212" mass="24243">MKYLQQIILYTAITVIVILAGVYFLKAEGTKEQELQVTMVYPKLKTVAPFVLGEGEKTFTQEYFKDHWTLVFFGYTYCPDICPTTMSALKNFYQKLPQEIQEKTQVLLVSVDPERDNAEQLANYANAFHADFDATTGSHEALHKFSRDFGAIYAKSGEGDDYLVDHTGKVFLIDPLSRRYAFINKSMDDPSMGYEYNIEAMLSDYLAILEQN</sequence>
<keyword evidence="8" id="KW-1185">Reference proteome</keyword>
<reference evidence="7 8" key="1">
    <citation type="submission" date="2023-08" db="EMBL/GenBank/DDBJ databases">
        <title>Pleionea litopenaei sp. nov., isolated from stomach of juvenile Litopenaeus vannamei.</title>
        <authorList>
            <person name="Rho A.M."/>
            <person name="Hwang C.Y."/>
        </authorList>
    </citation>
    <scope>NUCLEOTIDE SEQUENCE [LARGE SCALE GENOMIC DNA]</scope>
    <source>
        <strain evidence="7 8">HL-JVS1</strain>
    </source>
</reference>
<evidence type="ECO:0000256" key="2">
    <source>
        <dbReference type="ARBA" id="ARBA00023008"/>
    </source>
</evidence>
<dbReference type="KEGG" id="plei:Q9312_13970"/>
<dbReference type="PROSITE" id="PS51352">
    <property type="entry name" value="THIOREDOXIN_2"/>
    <property type="match status" value="1"/>
</dbReference>
<evidence type="ECO:0000256" key="4">
    <source>
        <dbReference type="PIRSR" id="PIRSR603782-2"/>
    </source>
</evidence>
<feature type="disulfide bond" description="Redox-active" evidence="4">
    <location>
        <begin position="78"/>
        <end position="82"/>
    </location>
</feature>
<gene>
    <name evidence="7" type="ORF">Q9312_13970</name>
</gene>
<dbReference type="PANTHER" id="PTHR12151:SF25">
    <property type="entry name" value="LINALOOL DEHYDRATASE_ISOMERASE DOMAIN-CONTAINING PROTEIN"/>
    <property type="match status" value="1"/>
</dbReference>
<keyword evidence="2 3" id="KW-0186">Copper</keyword>
<evidence type="ECO:0000259" key="6">
    <source>
        <dbReference type="PROSITE" id="PS51352"/>
    </source>
</evidence>
<keyword evidence="5" id="KW-1133">Transmembrane helix</keyword>
<dbReference type="SUPFAM" id="SSF52833">
    <property type="entry name" value="Thioredoxin-like"/>
    <property type="match status" value="1"/>
</dbReference>
<dbReference type="CDD" id="cd02968">
    <property type="entry name" value="SCO"/>
    <property type="match status" value="1"/>
</dbReference>
<keyword evidence="5" id="KW-0812">Transmembrane</keyword>
<dbReference type="InterPro" id="IPR003782">
    <property type="entry name" value="SCO1/SenC"/>
</dbReference>
<evidence type="ECO:0000313" key="8">
    <source>
        <dbReference type="Proteomes" id="UP001239782"/>
    </source>
</evidence>
<feature type="domain" description="Thioredoxin" evidence="6">
    <location>
        <begin position="35"/>
        <end position="188"/>
    </location>
</feature>
<dbReference type="InterPro" id="IPR036249">
    <property type="entry name" value="Thioredoxin-like_sf"/>
</dbReference>
<evidence type="ECO:0000256" key="3">
    <source>
        <dbReference type="PIRSR" id="PIRSR603782-1"/>
    </source>
</evidence>
<evidence type="ECO:0000256" key="1">
    <source>
        <dbReference type="ARBA" id="ARBA00010996"/>
    </source>
</evidence>
<dbReference type="AlphaFoldDB" id="A0AA51RRM3"/>
<dbReference type="Pfam" id="PF02630">
    <property type="entry name" value="SCO1-SenC"/>
    <property type="match status" value="1"/>
</dbReference>
<feature type="transmembrane region" description="Helical" evidence="5">
    <location>
        <begin position="7"/>
        <end position="25"/>
    </location>
</feature>
<accession>A0AA51RRM3</accession>